<accession>A0A2W2ACZ6</accession>
<dbReference type="SUPFAM" id="SSF52833">
    <property type="entry name" value="Thioredoxin-like"/>
    <property type="match status" value="1"/>
</dbReference>
<evidence type="ECO:0000259" key="1">
    <source>
        <dbReference type="Pfam" id="PF01323"/>
    </source>
</evidence>
<comment type="caution">
    <text evidence="2">The sequence shown here is derived from an EMBL/GenBank/DDBJ whole genome shotgun (WGS) entry which is preliminary data.</text>
</comment>
<reference evidence="2 3" key="1">
    <citation type="submission" date="2018-06" db="EMBL/GenBank/DDBJ databases">
        <title>Mucibacter soli gen. nov., sp. nov., a new member of the family Chitinophagaceae producing mucin.</title>
        <authorList>
            <person name="Kim M.-K."/>
            <person name="Park S."/>
            <person name="Kim T.-S."/>
            <person name="Joung Y."/>
            <person name="Han J.-H."/>
            <person name="Kim S.B."/>
        </authorList>
    </citation>
    <scope>NUCLEOTIDE SEQUENCE [LARGE SCALE GENOMIC DNA]</scope>
    <source>
        <strain evidence="2 3">R1-15</strain>
    </source>
</reference>
<dbReference type="InterPro" id="IPR001853">
    <property type="entry name" value="DSBA-like_thioredoxin_dom"/>
</dbReference>
<dbReference type="Gene3D" id="3.40.30.10">
    <property type="entry name" value="Glutaredoxin"/>
    <property type="match status" value="1"/>
</dbReference>
<dbReference type="OrthoDB" id="9813770at2"/>
<dbReference type="Pfam" id="PF01323">
    <property type="entry name" value="DSBA"/>
    <property type="match status" value="1"/>
</dbReference>
<gene>
    <name evidence="2" type="ORF">DN068_09100</name>
</gene>
<dbReference type="PANTHER" id="PTHR13887:SF54">
    <property type="entry name" value="DSBA FAMILY PROTEIN"/>
    <property type="match status" value="1"/>
</dbReference>
<evidence type="ECO:0000313" key="2">
    <source>
        <dbReference type="EMBL" id="PZF73315.1"/>
    </source>
</evidence>
<dbReference type="PANTHER" id="PTHR13887">
    <property type="entry name" value="GLUTATHIONE S-TRANSFERASE KAPPA"/>
    <property type="match status" value="1"/>
</dbReference>
<proteinExistence type="predicted"/>
<dbReference type="EMBL" id="QKTW01000014">
    <property type="protein sequence ID" value="PZF73315.1"/>
    <property type="molecule type" value="Genomic_DNA"/>
</dbReference>
<name>A0A2W2ACZ6_9BACT</name>
<dbReference type="GO" id="GO:0016491">
    <property type="term" value="F:oxidoreductase activity"/>
    <property type="evidence" value="ECO:0007669"/>
    <property type="project" value="InterPro"/>
</dbReference>
<dbReference type="AlphaFoldDB" id="A0A2W2ACZ6"/>
<dbReference type="CDD" id="cd03025">
    <property type="entry name" value="DsbA_FrnE_like"/>
    <property type="match status" value="1"/>
</dbReference>
<keyword evidence="3" id="KW-1185">Reference proteome</keyword>
<dbReference type="Gene3D" id="1.10.472.60">
    <property type="entry name" value="putative protein disulfide isomerase domain"/>
    <property type="match status" value="1"/>
</dbReference>
<feature type="domain" description="DSBA-like thioredoxin" evidence="1">
    <location>
        <begin position="6"/>
        <end position="202"/>
    </location>
</feature>
<evidence type="ECO:0000313" key="3">
    <source>
        <dbReference type="Proteomes" id="UP000248745"/>
    </source>
</evidence>
<organism evidence="2 3">
    <name type="scientific">Taibaiella soli</name>
    <dbReference type="NCBI Taxonomy" id="1649169"/>
    <lineage>
        <taxon>Bacteria</taxon>
        <taxon>Pseudomonadati</taxon>
        <taxon>Bacteroidota</taxon>
        <taxon>Chitinophagia</taxon>
        <taxon>Chitinophagales</taxon>
        <taxon>Chitinophagaceae</taxon>
        <taxon>Taibaiella</taxon>
    </lineage>
</organism>
<sequence length="211" mass="23841">MKKGTVLYVMDPLCGWCYGFSNVMQEMEQKYAADFDFRVIVGGMITGERIGPVSNMANYILGAYKRVEDFSGAKFGEPYLDFLRDGSDINNSEPPCRAIYAFGQMQPDKMVDFAHALQLKHFIEGKSFNDENTYRELATAFGLNADEFIESMNSEDAKYGTQQDFQWVKAAGIEGFPCTVLHYADQYYLLAQGFQKLESVEKTMESIMAGN</sequence>
<dbReference type="Proteomes" id="UP000248745">
    <property type="component" value="Unassembled WGS sequence"/>
</dbReference>
<dbReference type="RefSeq" id="WP_110998594.1">
    <property type="nucleotide sequence ID" value="NZ_QKTW01000014.1"/>
</dbReference>
<dbReference type="InterPro" id="IPR036249">
    <property type="entry name" value="Thioredoxin-like_sf"/>
</dbReference>
<protein>
    <submittedName>
        <fullName evidence="2">DsbA family protein</fullName>
    </submittedName>
</protein>